<dbReference type="KEGG" id="lbc:LACBIDRAFT_295087"/>
<dbReference type="GeneID" id="6080824"/>
<dbReference type="InParanoid" id="B0DML6"/>
<gene>
    <name evidence="1" type="ORF">LACBIDRAFT_295087</name>
</gene>
<reference evidence="1 2" key="1">
    <citation type="journal article" date="2008" name="Nature">
        <title>The genome of Laccaria bicolor provides insights into mycorrhizal symbiosis.</title>
        <authorList>
            <person name="Martin F."/>
            <person name="Aerts A."/>
            <person name="Ahren D."/>
            <person name="Brun A."/>
            <person name="Danchin E.G.J."/>
            <person name="Duchaussoy F."/>
            <person name="Gibon J."/>
            <person name="Kohler A."/>
            <person name="Lindquist E."/>
            <person name="Pereda V."/>
            <person name="Salamov A."/>
            <person name="Shapiro H.J."/>
            <person name="Wuyts J."/>
            <person name="Blaudez D."/>
            <person name="Buee M."/>
            <person name="Brokstein P."/>
            <person name="Canbaeck B."/>
            <person name="Cohen D."/>
            <person name="Courty P.E."/>
            <person name="Coutinho P.M."/>
            <person name="Delaruelle C."/>
            <person name="Detter J.C."/>
            <person name="Deveau A."/>
            <person name="DiFazio S."/>
            <person name="Duplessis S."/>
            <person name="Fraissinet-Tachet L."/>
            <person name="Lucic E."/>
            <person name="Frey-Klett P."/>
            <person name="Fourrey C."/>
            <person name="Feussner I."/>
            <person name="Gay G."/>
            <person name="Grimwood J."/>
            <person name="Hoegger P.J."/>
            <person name="Jain P."/>
            <person name="Kilaru S."/>
            <person name="Labbe J."/>
            <person name="Lin Y.C."/>
            <person name="Legue V."/>
            <person name="Le Tacon F."/>
            <person name="Marmeisse R."/>
            <person name="Melayah D."/>
            <person name="Montanini B."/>
            <person name="Muratet M."/>
            <person name="Nehls U."/>
            <person name="Niculita-Hirzel H."/>
            <person name="Oudot-Le Secq M.P."/>
            <person name="Peter M."/>
            <person name="Quesneville H."/>
            <person name="Rajashekar B."/>
            <person name="Reich M."/>
            <person name="Rouhier N."/>
            <person name="Schmutz J."/>
            <person name="Yin T."/>
            <person name="Chalot M."/>
            <person name="Henrissat B."/>
            <person name="Kuees U."/>
            <person name="Lucas S."/>
            <person name="Van de Peer Y."/>
            <person name="Podila G.K."/>
            <person name="Polle A."/>
            <person name="Pukkila P.J."/>
            <person name="Richardson P.M."/>
            <person name="Rouze P."/>
            <person name="Sanders I.R."/>
            <person name="Stajich J.E."/>
            <person name="Tunlid A."/>
            <person name="Tuskan G."/>
            <person name="Grigoriev I.V."/>
        </authorList>
    </citation>
    <scope>NUCLEOTIDE SEQUENCE [LARGE SCALE GENOMIC DNA]</scope>
    <source>
        <strain evidence="2">S238N-H82 / ATCC MYA-4686</strain>
    </source>
</reference>
<dbReference type="EMBL" id="DS547119">
    <property type="protein sequence ID" value="EDR04210.1"/>
    <property type="molecule type" value="Genomic_DNA"/>
</dbReference>
<proteinExistence type="predicted"/>
<evidence type="ECO:0000313" key="2">
    <source>
        <dbReference type="Proteomes" id="UP000001194"/>
    </source>
</evidence>
<dbReference type="HOGENOM" id="CLU_1133752_0_0_1"/>
<keyword evidence="2" id="KW-1185">Reference proteome</keyword>
<accession>B0DML6</accession>
<dbReference type="RefSeq" id="XP_001885101.1">
    <property type="nucleotide sequence ID" value="XM_001885066.1"/>
</dbReference>
<protein>
    <submittedName>
        <fullName evidence="1">Predicted protein</fullName>
    </submittedName>
</protein>
<organism evidence="2">
    <name type="scientific">Laccaria bicolor (strain S238N-H82 / ATCC MYA-4686)</name>
    <name type="common">Bicoloured deceiver</name>
    <name type="synonym">Laccaria laccata var. bicolor</name>
    <dbReference type="NCBI Taxonomy" id="486041"/>
    <lineage>
        <taxon>Eukaryota</taxon>
        <taxon>Fungi</taxon>
        <taxon>Dikarya</taxon>
        <taxon>Basidiomycota</taxon>
        <taxon>Agaricomycotina</taxon>
        <taxon>Agaricomycetes</taxon>
        <taxon>Agaricomycetidae</taxon>
        <taxon>Agaricales</taxon>
        <taxon>Agaricineae</taxon>
        <taxon>Hydnangiaceae</taxon>
        <taxon>Laccaria</taxon>
    </lineage>
</organism>
<dbReference type="Proteomes" id="UP000001194">
    <property type="component" value="Unassembled WGS sequence"/>
</dbReference>
<name>B0DML6_LACBS</name>
<evidence type="ECO:0000313" key="1">
    <source>
        <dbReference type="EMBL" id="EDR04210.1"/>
    </source>
</evidence>
<sequence length="245" mass="27583">MQCVTQFEAGQRRHESHVDHRSTFVFIASLSTTINESAQNPHYRRAASTRQAREVMKSSLWPASTQHRRFGVNDCIRPRRLVAPCLEETFKASMPTSYTRPLSLLYLVLMPNSSCGTDASPIGLFLELGTMLCTSIGTYTIFVTNLGCPERLAQNPDLMNSAVLLVSWSTISESRPSLYTASTDFLQTPHMHRPSGAIPLLSFMIDWWIDGCSNSSLFLHVGKLLLERPAFIQRLFKDSILRLNN</sequence>
<dbReference type="AlphaFoldDB" id="B0DML6"/>